<dbReference type="AlphaFoldDB" id="A0A098YQ34"/>
<dbReference type="GO" id="GO:0046872">
    <property type="term" value="F:metal ion binding"/>
    <property type="evidence" value="ECO:0007669"/>
    <property type="project" value="UniProtKB-KW"/>
</dbReference>
<dbReference type="InterPro" id="IPR013785">
    <property type="entry name" value="Aldolase_TIM"/>
</dbReference>
<dbReference type="OrthoDB" id="9808591at2"/>
<dbReference type="SFLD" id="SFLDS00029">
    <property type="entry name" value="Radical_SAM"/>
    <property type="match status" value="1"/>
</dbReference>
<dbReference type="CDD" id="cd01335">
    <property type="entry name" value="Radical_SAM"/>
    <property type="match status" value="1"/>
</dbReference>
<evidence type="ECO:0000313" key="7">
    <source>
        <dbReference type="EMBL" id="KGI21439.1"/>
    </source>
</evidence>
<dbReference type="SFLD" id="SFLDG01384">
    <property type="entry name" value="thioether_bond_formation_requi"/>
    <property type="match status" value="1"/>
</dbReference>
<dbReference type="Pfam" id="PF04055">
    <property type="entry name" value="Radical_SAM"/>
    <property type="match status" value="1"/>
</dbReference>
<dbReference type="RefSeq" id="WP_036928529.1">
    <property type="nucleotide sequence ID" value="NZ_JRPQ01000151.1"/>
</dbReference>
<keyword evidence="3" id="KW-0479">Metal-binding</keyword>
<dbReference type="PANTHER" id="PTHR43273">
    <property type="entry name" value="ANAEROBIC SULFATASE-MATURATING ENZYME HOMOLOG ASLB-RELATED"/>
    <property type="match status" value="1"/>
</dbReference>
<evidence type="ECO:0000256" key="2">
    <source>
        <dbReference type="ARBA" id="ARBA00022691"/>
    </source>
</evidence>
<evidence type="ECO:0000256" key="1">
    <source>
        <dbReference type="ARBA" id="ARBA00001966"/>
    </source>
</evidence>
<evidence type="ECO:0000256" key="5">
    <source>
        <dbReference type="ARBA" id="ARBA00023014"/>
    </source>
</evidence>
<evidence type="ECO:0000256" key="3">
    <source>
        <dbReference type="ARBA" id="ARBA00022723"/>
    </source>
</evidence>
<dbReference type="SFLD" id="SFLDG01067">
    <property type="entry name" value="SPASM/twitch_domain_containing"/>
    <property type="match status" value="1"/>
</dbReference>
<dbReference type="PANTHER" id="PTHR43273:SF8">
    <property type="entry name" value="RADICAL SAM DOMAIN PROTEIN"/>
    <property type="match status" value="1"/>
</dbReference>
<dbReference type="Proteomes" id="UP000029723">
    <property type="component" value="Unassembled WGS sequence"/>
</dbReference>
<dbReference type="UniPathway" id="UPA00782"/>
<dbReference type="InterPro" id="IPR058240">
    <property type="entry name" value="rSAM_sf"/>
</dbReference>
<keyword evidence="5" id="KW-0411">Iron-sulfur</keyword>
<name>A0A098YQ34_9BACT</name>
<dbReference type="SUPFAM" id="SSF102114">
    <property type="entry name" value="Radical SAM enzymes"/>
    <property type="match status" value="1"/>
</dbReference>
<dbReference type="GO" id="GO:0051536">
    <property type="term" value="F:iron-sulfur cluster binding"/>
    <property type="evidence" value="ECO:0007669"/>
    <property type="project" value="UniProtKB-KW"/>
</dbReference>
<gene>
    <name evidence="7" type="ORF">HMPREF9304_10230</name>
</gene>
<dbReference type="PROSITE" id="PS51918">
    <property type="entry name" value="RADICAL_SAM"/>
    <property type="match status" value="1"/>
</dbReference>
<dbReference type="Gene3D" id="3.20.20.70">
    <property type="entry name" value="Aldolase class I"/>
    <property type="match status" value="1"/>
</dbReference>
<dbReference type="GO" id="GO:0016491">
    <property type="term" value="F:oxidoreductase activity"/>
    <property type="evidence" value="ECO:0007669"/>
    <property type="project" value="InterPro"/>
</dbReference>
<comment type="caution">
    <text evidence="7">The sequence shown here is derived from an EMBL/GenBank/DDBJ whole genome shotgun (WGS) entry which is preliminary data.</text>
</comment>
<reference evidence="7 8" key="1">
    <citation type="submission" date="2014-07" db="EMBL/GenBank/DDBJ databases">
        <authorList>
            <person name="McCorrison J."/>
            <person name="Sanka R."/>
            <person name="Torralba M."/>
            <person name="Gillis M."/>
            <person name="Haft D.H."/>
            <person name="Methe B."/>
            <person name="Sutton G."/>
            <person name="Nelson K.E."/>
        </authorList>
    </citation>
    <scope>NUCLEOTIDE SEQUENCE [LARGE SCALE GENOMIC DNA]</scope>
    <source>
        <strain evidence="7 8">S9-PR14</strain>
    </source>
</reference>
<evidence type="ECO:0000259" key="6">
    <source>
        <dbReference type="PROSITE" id="PS51918"/>
    </source>
</evidence>
<protein>
    <recommendedName>
        <fullName evidence="6">Radical SAM core domain-containing protein</fullName>
    </recommendedName>
</protein>
<organism evidence="7 8">
    <name type="scientific">Hoylesella timonensis S9-PR14</name>
    <dbReference type="NCBI Taxonomy" id="1401062"/>
    <lineage>
        <taxon>Bacteria</taxon>
        <taxon>Pseudomonadati</taxon>
        <taxon>Bacteroidota</taxon>
        <taxon>Bacteroidia</taxon>
        <taxon>Bacteroidales</taxon>
        <taxon>Prevotellaceae</taxon>
        <taxon>Hoylesella</taxon>
    </lineage>
</organism>
<dbReference type="InterPro" id="IPR023885">
    <property type="entry name" value="4Fe4S-binding_SPASM_dom"/>
</dbReference>
<dbReference type="NCBIfam" id="TIGR04085">
    <property type="entry name" value="rSAM_more_4Fe4S"/>
    <property type="match status" value="1"/>
</dbReference>
<evidence type="ECO:0000313" key="8">
    <source>
        <dbReference type="Proteomes" id="UP000029723"/>
    </source>
</evidence>
<proteinExistence type="predicted"/>
<keyword evidence="4" id="KW-0408">Iron</keyword>
<dbReference type="InterPro" id="IPR007197">
    <property type="entry name" value="rSAM"/>
</dbReference>
<dbReference type="InterPro" id="IPR023867">
    <property type="entry name" value="Sulphatase_maturase_rSAM"/>
</dbReference>
<dbReference type="SFLD" id="SFLDG01386">
    <property type="entry name" value="main_SPASM_domain-containing"/>
    <property type="match status" value="1"/>
</dbReference>
<sequence length="431" mass="49433">MIWSRYTHQFKKEDRYFLYNSLSNSLAELCEQTYHAIELGRQTKTMDFLDEETMSQLLTMKVIVDNDDDEINKVRYTNMLRRQNNWRLILTINPTLACNFNCPYCFEATHPNTYMSDKVEDDIIRHISSNKDVKAIDVTWFGGEPLLAFDRIKSLTAKMKKLGLAYTARMITNGYLLTQDVINELPSLSIKSLQITIDGMADLHNSRRCLKSGKPTFERIIKNIDALQAQFPQIGVAIRVNVDETNESDFVKLYLYLSAKHYPNVQLSLAFVTNLSDCKSCENLCDRGRQARYIKHIQQEYGIGGAFTYPISDRYECAVRNRNAIVIGPEGEVYKCWNDVGDKRKIVGTIDGKIINETLLLRYLIGADPFEDYRCQECILLPVCGGGCPLSRIQNKFESKDVNVCPLIKEHLDDFLLAHALHKQATQKSSQ</sequence>
<keyword evidence="2" id="KW-0949">S-adenosyl-L-methionine</keyword>
<comment type="cofactor">
    <cofactor evidence="1">
        <name>[4Fe-4S] cluster</name>
        <dbReference type="ChEBI" id="CHEBI:49883"/>
    </cofactor>
</comment>
<dbReference type="EMBL" id="JRPQ01000151">
    <property type="protein sequence ID" value="KGI21439.1"/>
    <property type="molecule type" value="Genomic_DNA"/>
</dbReference>
<accession>A0A098YQ34</accession>
<evidence type="ECO:0000256" key="4">
    <source>
        <dbReference type="ARBA" id="ARBA00023004"/>
    </source>
</evidence>
<feature type="domain" description="Radical SAM core" evidence="6">
    <location>
        <begin position="84"/>
        <end position="306"/>
    </location>
</feature>